<evidence type="ECO:0000313" key="1">
    <source>
        <dbReference type="EMBL" id="SHE65486.1"/>
    </source>
</evidence>
<dbReference type="Proteomes" id="UP000184114">
    <property type="component" value="Unassembled WGS sequence"/>
</dbReference>
<dbReference type="AlphaFoldDB" id="A0A1M4V919"/>
<reference evidence="2" key="1">
    <citation type="submission" date="2016-11" db="EMBL/GenBank/DDBJ databases">
        <authorList>
            <person name="Varghese N."/>
            <person name="Submissions S."/>
        </authorList>
    </citation>
    <scope>NUCLEOTIDE SEQUENCE [LARGE SCALE GENOMIC DNA]</scope>
    <source>
        <strain evidence="2">DSM 18095</strain>
    </source>
</reference>
<proteinExistence type="predicted"/>
<keyword evidence="2" id="KW-1185">Reference proteome</keyword>
<dbReference type="STRING" id="1123404.SAMN02745784_01418"/>
<organism evidence="1 2">
    <name type="scientific">Tissierella praeacuta DSM 18095</name>
    <dbReference type="NCBI Taxonomy" id="1123404"/>
    <lineage>
        <taxon>Bacteria</taxon>
        <taxon>Bacillati</taxon>
        <taxon>Bacillota</taxon>
        <taxon>Tissierellia</taxon>
        <taxon>Tissierellales</taxon>
        <taxon>Tissierellaceae</taxon>
        <taxon>Tissierella</taxon>
    </lineage>
</organism>
<dbReference type="EMBL" id="FQTY01000004">
    <property type="protein sequence ID" value="SHE65486.1"/>
    <property type="molecule type" value="Genomic_DNA"/>
</dbReference>
<accession>A0A1M4V919</accession>
<dbReference type="RefSeq" id="WP_072974736.1">
    <property type="nucleotide sequence ID" value="NZ_FQTY01000004.1"/>
</dbReference>
<name>A0A1M4V919_9FIRM</name>
<gene>
    <name evidence="1" type="ORF">SAMN02745784_01418</name>
</gene>
<dbReference type="GeneID" id="90995779"/>
<evidence type="ECO:0000313" key="2">
    <source>
        <dbReference type="Proteomes" id="UP000184114"/>
    </source>
</evidence>
<protein>
    <submittedName>
        <fullName evidence="1">Uncharacterized protein</fullName>
    </submittedName>
</protein>
<sequence>MKRIPNIKNNSEFNIYYQNENLQNTDFVNYDTLDARRPDAYIGLSNDIFLYPQTFFVNSDDSAWYDEL</sequence>